<evidence type="ECO:0000256" key="2">
    <source>
        <dbReference type="SAM" id="MobiDB-lite"/>
    </source>
</evidence>
<evidence type="ECO:0000313" key="5">
    <source>
        <dbReference type="Proteomes" id="UP000760668"/>
    </source>
</evidence>
<sequence length="551" mass="58679">PLHYSVTVRASDNAVTAFSRDTAAGTFLGDVPSPGATVSQSQAAGLLTANLALRLEYVREEGSSAAVLRWLPEDTDTLYIDAATGETLNMTELEELMAGMGNGGGSDATTESPAAGAESGLTQAEQDGIAKLEGVRSAQALDQALRAQAAYGLEDYALASADYALTGEGEEEQVLCTLSYRLEDGEQTRSRTVTVDARTGAVESVTSSAPWLEEGESPALTVSEAQARAEAFLAEFCGARWSTLTLYDSPDDGESRLPYAAFTYVQQANGIPFPENRYTIAIDLGNGSVYRLRAVYDEAVTFASPEGIVDEASALAAWADTYDTALAYRLVPRPLDGGDSREARLLELGLTHFYGLRLTYALERDTYCLGIDAATGEPVWPETADGALTYTDLEDSWARADVEKLASYGVGYDGGLFRPDKSLTQWELVALLASLDGWRIDPDNADAETVDGAYAAAYRMGALTRSERDEDSPVTRGALVRCLLDCAGYGPAARLEGIYTCTYVDAASIPVDELGYAALAQGLGMVGESYSGARTATRGELAAMLCRLLER</sequence>
<feature type="domain" description="SLH" evidence="3">
    <location>
        <begin position="385"/>
        <end position="446"/>
    </location>
</feature>
<dbReference type="AlphaFoldDB" id="A0A921MJR7"/>
<dbReference type="PROSITE" id="PS51272">
    <property type="entry name" value="SLH"/>
    <property type="match status" value="1"/>
</dbReference>
<feature type="region of interest" description="Disordered" evidence="2">
    <location>
        <begin position="99"/>
        <end position="121"/>
    </location>
</feature>
<evidence type="ECO:0000313" key="4">
    <source>
        <dbReference type="EMBL" id="HJG85532.1"/>
    </source>
</evidence>
<evidence type="ECO:0000256" key="1">
    <source>
        <dbReference type="ARBA" id="ARBA00022737"/>
    </source>
</evidence>
<dbReference type="RefSeq" id="WP_304247148.1">
    <property type="nucleotide sequence ID" value="NZ_DYUC01000008.1"/>
</dbReference>
<dbReference type="Pfam" id="PF16244">
    <property type="entry name" value="DUF4901"/>
    <property type="match status" value="1"/>
</dbReference>
<name>A0A921MJR7_9FIRM</name>
<keyword evidence="1" id="KW-0677">Repeat</keyword>
<organism evidence="4 5">
    <name type="scientific">Pseudoflavonifractor capillosus</name>
    <dbReference type="NCBI Taxonomy" id="106588"/>
    <lineage>
        <taxon>Bacteria</taxon>
        <taxon>Bacillati</taxon>
        <taxon>Bacillota</taxon>
        <taxon>Clostridia</taxon>
        <taxon>Eubacteriales</taxon>
        <taxon>Oscillospiraceae</taxon>
        <taxon>Pseudoflavonifractor</taxon>
    </lineage>
</organism>
<proteinExistence type="predicted"/>
<dbReference type="Proteomes" id="UP000760668">
    <property type="component" value="Unassembled WGS sequence"/>
</dbReference>
<evidence type="ECO:0000259" key="3">
    <source>
        <dbReference type="PROSITE" id="PS51272"/>
    </source>
</evidence>
<reference evidence="4" key="1">
    <citation type="journal article" date="2021" name="PeerJ">
        <title>Extensive microbial diversity within the chicken gut microbiome revealed by metagenomics and culture.</title>
        <authorList>
            <person name="Gilroy R."/>
            <person name="Ravi A."/>
            <person name="Getino M."/>
            <person name="Pursley I."/>
            <person name="Horton D.L."/>
            <person name="Alikhan N.F."/>
            <person name="Baker D."/>
            <person name="Gharbi K."/>
            <person name="Hall N."/>
            <person name="Watson M."/>
            <person name="Adriaenssens E.M."/>
            <person name="Foster-Nyarko E."/>
            <person name="Jarju S."/>
            <person name="Secka A."/>
            <person name="Antonio M."/>
            <person name="Oren A."/>
            <person name="Chaudhuri R.R."/>
            <person name="La Ragione R."/>
            <person name="Hildebrand F."/>
            <person name="Pallen M.J."/>
        </authorList>
    </citation>
    <scope>NUCLEOTIDE SEQUENCE</scope>
    <source>
        <strain evidence="4">CHK179-5677</strain>
    </source>
</reference>
<dbReference type="InterPro" id="IPR032599">
    <property type="entry name" value="YcdB/YcdC_rep_domain"/>
</dbReference>
<protein>
    <submittedName>
        <fullName evidence="4">S-layer homology domain-containing protein</fullName>
    </submittedName>
</protein>
<gene>
    <name evidence="4" type="ORF">K8V01_00670</name>
</gene>
<accession>A0A921MJR7</accession>
<comment type="caution">
    <text evidence="4">The sequence shown here is derived from an EMBL/GenBank/DDBJ whole genome shotgun (WGS) entry which is preliminary data.</text>
</comment>
<feature type="non-terminal residue" evidence="4">
    <location>
        <position position="1"/>
    </location>
</feature>
<dbReference type="InterPro" id="IPR001119">
    <property type="entry name" value="SLH_dom"/>
</dbReference>
<dbReference type="EMBL" id="DYUC01000008">
    <property type="protein sequence ID" value="HJG85532.1"/>
    <property type="molecule type" value="Genomic_DNA"/>
</dbReference>
<reference evidence="4" key="2">
    <citation type="submission" date="2021-09" db="EMBL/GenBank/DDBJ databases">
        <authorList>
            <person name="Gilroy R."/>
        </authorList>
    </citation>
    <scope>NUCLEOTIDE SEQUENCE</scope>
    <source>
        <strain evidence="4">CHK179-5677</strain>
    </source>
</reference>